<accession>A0A932A8I6</accession>
<feature type="active site" evidence="5 6">
    <location>
        <position position="197"/>
    </location>
</feature>
<comment type="similarity">
    <text evidence="5">Belongs to the CheB family.</text>
</comment>
<evidence type="ECO:0000256" key="4">
    <source>
        <dbReference type="ARBA" id="ARBA00048267"/>
    </source>
</evidence>
<name>A0A932A8I6_9BACT</name>
<dbReference type="Gene3D" id="3.40.50.2300">
    <property type="match status" value="1"/>
</dbReference>
<evidence type="ECO:0000256" key="3">
    <source>
        <dbReference type="ARBA" id="ARBA00022801"/>
    </source>
</evidence>
<comment type="catalytic activity">
    <reaction evidence="5">
        <text>L-glutaminyl-[protein] + H2O = L-glutamyl-[protein] + NH4(+)</text>
        <dbReference type="Rhea" id="RHEA:16441"/>
        <dbReference type="Rhea" id="RHEA-COMP:10207"/>
        <dbReference type="Rhea" id="RHEA-COMP:10208"/>
        <dbReference type="ChEBI" id="CHEBI:15377"/>
        <dbReference type="ChEBI" id="CHEBI:28938"/>
        <dbReference type="ChEBI" id="CHEBI:29973"/>
        <dbReference type="ChEBI" id="CHEBI:30011"/>
        <dbReference type="EC" id="3.5.1.44"/>
    </reaction>
</comment>
<dbReference type="Pfam" id="PF01339">
    <property type="entry name" value="CheB_methylest"/>
    <property type="match status" value="1"/>
</dbReference>
<dbReference type="CDD" id="cd16432">
    <property type="entry name" value="CheB_Rec"/>
    <property type="match status" value="1"/>
</dbReference>
<comment type="domain">
    <text evidence="5">Contains a C-terminal catalytic domain, and an N-terminal region which modulates catalytic activity.</text>
</comment>
<dbReference type="GO" id="GO:0000156">
    <property type="term" value="F:phosphorelay response regulator activity"/>
    <property type="evidence" value="ECO:0007669"/>
    <property type="project" value="InterPro"/>
</dbReference>
<comment type="subcellular location">
    <subcellularLocation>
        <location evidence="5">Cytoplasm</location>
    </subcellularLocation>
</comment>
<comment type="caution">
    <text evidence="10">The sequence shown here is derived from an EMBL/GenBank/DDBJ whole genome shotgun (WGS) entry which is preliminary data.</text>
</comment>
<dbReference type="GO" id="GO:0008984">
    <property type="term" value="F:protein-glutamate methylesterase activity"/>
    <property type="evidence" value="ECO:0007669"/>
    <property type="project" value="UniProtKB-UniRule"/>
</dbReference>
<gene>
    <name evidence="5" type="primary">cheB</name>
    <name evidence="10" type="ORF">HYX28_07835</name>
</gene>
<evidence type="ECO:0000313" key="11">
    <source>
        <dbReference type="Proteomes" id="UP000779809"/>
    </source>
</evidence>
<dbReference type="Proteomes" id="UP000779809">
    <property type="component" value="Unassembled WGS sequence"/>
</dbReference>
<organism evidence="10 11">
    <name type="scientific">Candidatus Korobacter versatilis</name>
    <dbReference type="NCBI Taxonomy" id="658062"/>
    <lineage>
        <taxon>Bacteria</taxon>
        <taxon>Pseudomonadati</taxon>
        <taxon>Acidobacteriota</taxon>
        <taxon>Terriglobia</taxon>
        <taxon>Terriglobales</taxon>
        <taxon>Candidatus Korobacteraceae</taxon>
        <taxon>Candidatus Korobacter</taxon>
    </lineage>
</organism>
<dbReference type="PROSITE" id="PS50110">
    <property type="entry name" value="RESPONSE_REGULATORY"/>
    <property type="match status" value="1"/>
</dbReference>
<dbReference type="InterPro" id="IPR001789">
    <property type="entry name" value="Sig_transdc_resp-reg_receiver"/>
</dbReference>
<evidence type="ECO:0000259" key="9">
    <source>
        <dbReference type="PROSITE" id="PS50122"/>
    </source>
</evidence>
<evidence type="ECO:0000256" key="2">
    <source>
        <dbReference type="ARBA" id="ARBA00022500"/>
    </source>
</evidence>
<dbReference type="NCBIfam" id="NF001965">
    <property type="entry name" value="PRK00742.1"/>
    <property type="match status" value="1"/>
</dbReference>
<dbReference type="GO" id="GO:0006935">
    <property type="term" value="P:chemotaxis"/>
    <property type="evidence" value="ECO:0007669"/>
    <property type="project" value="UniProtKB-UniRule"/>
</dbReference>
<dbReference type="AlphaFoldDB" id="A0A932A8I6"/>
<dbReference type="SUPFAM" id="SSF52172">
    <property type="entry name" value="CheY-like"/>
    <property type="match status" value="1"/>
</dbReference>
<dbReference type="PIRSF" id="PIRSF000876">
    <property type="entry name" value="RR_chemtxs_CheB"/>
    <property type="match status" value="1"/>
</dbReference>
<dbReference type="InterPro" id="IPR000673">
    <property type="entry name" value="Sig_transdc_resp-reg_Me-estase"/>
</dbReference>
<keyword evidence="3 5" id="KW-0378">Hydrolase</keyword>
<keyword evidence="1 5" id="KW-0963">Cytoplasm</keyword>
<comment type="PTM">
    <text evidence="5">Phosphorylated by CheA. Phosphorylation of the N-terminal regulatory domain activates the methylesterase activity.</text>
</comment>
<dbReference type="InterPro" id="IPR035909">
    <property type="entry name" value="CheB_C"/>
</dbReference>
<dbReference type="Pfam" id="PF00072">
    <property type="entry name" value="Response_reg"/>
    <property type="match status" value="1"/>
</dbReference>
<dbReference type="EC" id="3.1.1.61" evidence="5"/>
<dbReference type="CDD" id="cd17541">
    <property type="entry name" value="REC_CheB-like"/>
    <property type="match status" value="1"/>
</dbReference>
<evidence type="ECO:0000256" key="6">
    <source>
        <dbReference type="PROSITE-ProRule" id="PRU00050"/>
    </source>
</evidence>
<protein>
    <recommendedName>
        <fullName evidence="5">Protein-glutamate methylesterase/protein-glutamine glutaminase</fullName>
        <ecNumber evidence="5">3.1.1.61</ecNumber>
        <ecNumber evidence="5">3.5.1.44</ecNumber>
    </recommendedName>
</protein>
<dbReference type="EMBL" id="JACPNR010000009">
    <property type="protein sequence ID" value="MBI2678679.1"/>
    <property type="molecule type" value="Genomic_DNA"/>
</dbReference>
<dbReference type="PROSITE" id="PS50122">
    <property type="entry name" value="CHEB"/>
    <property type="match status" value="1"/>
</dbReference>
<evidence type="ECO:0000313" key="10">
    <source>
        <dbReference type="EMBL" id="MBI2678679.1"/>
    </source>
</evidence>
<evidence type="ECO:0000259" key="8">
    <source>
        <dbReference type="PROSITE" id="PS50110"/>
    </source>
</evidence>
<feature type="modified residue" description="4-aspartylphosphate" evidence="5 7">
    <location>
        <position position="48"/>
    </location>
</feature>
<dbReference type="GO" id="GO:0005737">
    <property type="term" value="C:cytoplasm"/>
    <property type="evidence" value="ECO:0007669"/>
    <property type="project" value="UniProtKB-SubCell"/>
</dbReference>
<dbReference type="PANTHER" id="PTHR42872:SF6">
    <property type="entry name" value="PROTEIN-GLUTAMATE METHYLESTERASE_PROTEIN-GLUTAMINE GLUTAMINASE"/>
    <property type="match status" value="1"/>
</dbReference>
<dbReference type="Gene3D" id="3.40.50.180">
    <property type="entry name" value="Methylesterase CheB, C-terminal domain"/>
    <property type="match status" value="1"/>
</dbReference>
<keyword evidence="5 7" id="KW-0597">Phosphoprotein</keyword>
<feature type="active site" evidence="5 6">
    <location>
        <position position="317"/>
    </location>
</feature>
<dbReference type="GO" id="GO:0050568">
    <property type="term" value="F:protein-glutamine glutaminase activity"/>
    <property type="evidence" value="ECO:0007669"/>
    <property type="project" value="UniProtKB-UniRule"/>
</dbReference>
<reference evidence="10" key="1">
    <citation type="submission" date="2020-07" db="EMBL/GenBank/DDBJ databases">
        <title>Huge and variable diversity of episymbiotic CPR bacteria and DPANN archaea in groundwater ecosystems.</title>
        <authorList>
            <person name="He C.Y."/>
            <person name="Keren R."/>
            <person name="Whittaker M."/>
            <person name="Farag I.F."/>
            <person name="Doudna J."/>
            <person name="Cate J.H.D."/>
            <person name="Banfield J.F."/>
        </authorList>
    </citation>
    <scope>NUCLEOTIDE SEQUENCE</scope>
    <source>
        <strain evidence="10">NC_groundwater_580_Pr5_B-0.1um_64_19</strain>
    </source>
</reference>
<dbReference type="InterPro" id="IPR008248">
    <property type="entry name" value="CheB-like"/>
</dbReference>
<dbReference type="SUPFAM" id="SSF52738">
    <property type="entry name" value="Methylesterase CheB, C-terminal domain"/>
    <property type="match status" value="1"/>
</dbReference>
<dbReference type="InterPro" id="IPR011006">
    <property type="entry name" value="CheY-like_superfamily"/>
</dbReference>
<dbReference type="EC" id="3.5.1.44" evidence="5"/>
<keyword evidence="2 5" id="KW-0145">Chemotaxis</keyword>
<evidence type="ECO:0000256" key="5">
    <source>
        <dbReference type="HAMAP-Rule" id="MF_00099"/>
    </source>
</evidence>
<dbReference type="HAMAP" id="MF_00099">
    <property type="entry name" value="CheB_chemtxs"/>
    <property type="match status" value="1"/>
</dbReference>
<comment type="catalytic activity">
    <reaction evidence="4 5">
        <text>[protein]-L-glutamate 5-O-methyl ester + H2O = L-glutamyl-[protein] + methanol + H(+)</text>
        <dbReference type="Rhea" id="RHEA:23236"/>
        <dbReference type="Rhea" id="RHEA-COMP:10208"/>
        <dbReference type="Rhea" id="RHEA-COMP:10311"/>
        <dbReference type="ChEBI" id="CHEBI:15377"/>
        <dbReference type="ChEBI" id="CHEBI:15378"/>
        <dbReference type="ChEBI" id="CHEBI:17790"/>
        <dbReference type="ChEBI" id="CHEBI:29973"/>
        <dbReference type="ChEBI" id="CHEBI:82795"/>
        <dbReference type="EC" id="3.1.1.61"/>
    </reaction>
</comment>
<feature type="domain" description="CheB-type methylesterase" evidence="9">
    <location>
        <begin position="178"/>
        <end position="372"/>
    </location>
</feature>
<dbReference type="PANTHER" id="PTHR42872">
    <property type="entry name" value="PROTEIN-GLUTAMATE METHYLESTERASE/PROTEIN-GLUTAMINE GLUTAMINASE"/>
    <property type="match status" value="1"/>
</dbReference>
<feature type="domain" description="Response regulatory" evidence="8">
    <location>
        <begin position="1"/>
        <end position="114"/>
    </location>
</feature>
<sequence length="384" mass="40285">MDDSAFMRKVLQSIISADPSMEVCGEARDGKDAVEKTEQLNPDVLTMDINMPHVDGLQATEIIMSKQPKPIVIVSSESRDGADITLKALELGAIDFVAKPSSGIDLDMNSVREELVRKLRLASKVRVVRTAVRTKLGAEIATSAPRTEPAPPPVAARASGAAAAAPAMAKQAAPAAAPAPTATRGNGKFPVVVVAASTGGPQTLMNFIPRFPAGFAGAVILVQHMPGTFTSQFSTQLAEIAQIKVKEAEQGELLQPGVLYVCPGSHHLRVTQTGRITLDDGPRISGYRPCADVTMETVAQFAGPMSIGVVLTGMGNDSSRGVQIIKDQGGHVIAQDEATSVIFGMNAEAIKTGAVDQVLGIENIFPALEKRVLYVYGAARVGAL</sequence>
<evidence type="ECO:0000256" key="1">
    <source>
        <dbReference type="ARBA" id="ARBA00022490"/>
    </source>
</evidence>
<dbReference type="SMART" id="SM00448">
    <property type="entry name" value="REC"/>
    <property type="match status" value="1"/>
</dbReference>
<comment type="function">
    <text evidence="5">Involved in chemotaxis. Part of a chemotaxis signal transduction system that modulates chemotaxis in response to various stimuli. Catalyzes the demethylation of specific methylglutamate residues introduced into the chemoreceptors (methyl-accepting chemotaxis proteins or MCP) by CheR. Also mediates the irreversible deamidation of specific glutamine residues to glutamic acid.</text>
</comment>
<feature type="active site" evidence="5 6">
    <location>
        <position position="224"/>
    </location>
</feature>
<evidence type="ECO:0000256" key="7">
    <source>
        <dbReference type="PROSITE-ProRule" id="PRU00169"/>
    </source>
</evidence>
<proteinExistence type="inferred from homology"/>